<evidence type="ECO:0000313" key="5">
    <source>
        <dbReference type="Proteomes" id="UP000777935"/>
    </source>
</evidence>
<comment type="caution">
    <text evidence="4">The sequence shown here is derived from an EMBL/GenBank/DDBJ whole genome shotgun (WGS) entry which is preliminary data.</text>
</comment>
<accession>A0ABX2IYP8</accession>
<dbReference type="RefSeq" id="WP_174138917.1">
    <property type="nucleotide sequence ID" value="NZ_JABUFE010000008.1"/>
</dbReference>
<dbReference type="PANTHER" id="PTHR35861">
    <property type="match status" value="1"/>
</dbReference>
<gene>
    <name evidence="4" type="ORF">HRQ87_13205</name>
</gene>
<dbReference type="InterPro" id="IPR020287">
    <property type="entry name" value="Tail_sheath_C"/>
</dbReference>
<evidence type="ECO:0000256" key="1">
    <source>
        <dbReference type="ARBA" id="ARBA00008005"/>
    </source>
</evidence>
<dbReference type="Proteomes" id="UP000777935">
    <property type="component" value="Unassembled WGS sequence"/>
</dbReference>
<comment type="similarity">
    <text evidence="1">Belongs to the myoviridae tail sheath protein family.</text>
</comment>
<protein>
    <submittedName>
        <fullName evidence="4">Phage tail sheath family protein</fullName>
    </submittedName>
</protein>
<dbReference type="EMBL" id="JABUFE010000008">
    <property type="protein sequence ID" value="NSX55761.1"/>
    <property type="molecule type" value="Genomic_DNA"/>
</dbReference>
<dbReference type="PANTHER" id="PTHR35861:SF1">
    <property type="entry name" value="PHAGE TAIL SHEATH PROTEIN"/>
    <property type="match status" value="1"/>
</dbReference>
<feature type="domain" description="Tail sheath protein subtilisin-like" evidence="2">
    <location>
        <begin position="102"/>
        <end position="281"/>
    </location>
</feature>
<dbReference type="InterPro" id="IPR035089">
    <property type="entry name" value="Phage_sheath_subtilisin"/>
</dbReference>
<dbReference type="Pfam" id="PF17482">
    <property type="entry name" value="Phage_sheath_1C"/>
    <property type="match status" value="1"/>
</dbReference>
<evidence type="ECO:0000259" key="2">
    <source>
        <dbReference type="Pfam" id="PF04984"/>
    </source>
</evidence>
<sequence>MTNYDAPGVYVENVPAASPPIQGVGTSTALFIAPCPGASAPMHVPKSITNYTEFLTHFGSDKSGARHLANATKGFFENGGQKVYIIAVEDDASVAGDAKKKTGLWAARGLDEPAIVACPGVTDIAAQKAVMTYCEEMRDRFCILDAPEKVTDLDQLTKMASIKASSGEGEAASRAQRGGGLKPGISDQGFGSFNYPWISVIDQQTRKVVYAPPSGHLAGVYARTDALRGVHKAPANESVRGALGLKDNVSKAELGMLNRNGVNVIREFPSRGIRIFGARTLADQSSEWRYVNVKRFLIFVEESLQLGLMSAVFQPNDRFTQASLKMRISSFLLTQWRDGALVGATPEEAFFVKCDAENNPPDVVEKGQIRVDVGLAVSRPAEFVIVRLSQWNGADASAE</sequence>
<reference evidence="4 5" key="1">
    <citation type="submission" date="2020-06" db="EMBL/GenBank/DDBJ databases">
        <title>Sulfitobacter algicola sp. nov., isolated from green algae.</title>
        <authorList>
            <person name="Wang C."/>
        </authorList>
    </citation>
    <scope>NUCLEOTIDE SEQUENCE [LARGE SCALE GENOMIC DNA]</scope>
    <source>
        <strain evidence="4 5">1151</strain>
    </source>
</reference>
<dbReference type="Gene3D" id="3.40.50.11780">
    <property type="match status" value="1"/>
</dbReference>
<feature type="domain" description="Tail sheath protein C-terminal" evidence="3">
    <location>
        <begin position="283"/>
        <end position="388"/>
    </location>
</feature>
<dbReference type="InterPro" id="IPR052042">
    <property type="entry name" value="Tail_sheath_structural"/>
</dbReference>
<evidence type="ECO:0000313" key="4">
    <source>
        <dbReference type="EMBL" id="NSX55761.1"/>
    </source>
</evidence>
<name>A0ABX2IYP8_9RHOB</name>
<organism evidence="4 5">
    <name type="scientific">Parasulfitobacter algicola</name>
    <dbReference type="NCBI Taxonomy" id="2614809"/>
    <lineage>
        <taxon>Bacteria</taxon>
        <taxon>Pseudomonadati</taxon>
        <taxon>Pseudomonadota</taxon>
        <taxon>Alphaproteobacteria</taxon>
        <taxon>Rhodobacterales</taxon>
        <taxon>Roseobacteraceae</taxon>
        <taxon>Parasulfitobacter</taxon>
    </lineage>
</organism>
<proteinExistence type="inferred from homology"/>
<dbReference type="Pfam" id="PF04984">
    <property type="entry name" value="Phage_sheath_1"/>
    <property type="match status" value="1"/>
</dbReference>
<keyword evidence="5" id="KW-1185">Reference proteome</keyword>
<evidence type="ECO:0000259" key="3">
    <source>
        <dbReference type="Pfam" id="PF17482"/>
    </source>
</evidence>